<keyword evidence="3" id="KW-1185">Reference proteome</keyword>
<feature type="region of interest" description="Disordered" evidence="1">
    <location>
        <begin position="1"/>
        <end position="29"/>
    </location>
</feature>
<name>A0A9N9JF94_9GLOM</name>
<evidence type="ECO:0000313" key="2">
    <source>
        <dbReference type="EMBL" id="CAG8779387.1"/>
    </source>
</evidence>
<reference evidence="2" key="1">
    <citation type="submission" date="2021-06" db="EMBL/GenBank/DDBJ databases">
        <authorList>
            <person name="Kallberg Y."/>
            <person name="Tangrot J."/>
            <person name="Rosling A."/>
        </authorList>
    </citation>
    <scope>NUCLEOTIDE SEQUENCE</scope>
    <source>
        <strain evidence="2">FL966</strain>
    </source>
</reference>
<dbReference type="EMBL" id="CAJVQA010023684">
    <property type="protein sequence ID" value="CAG8779387.1"/>
    <property type="molecule type" value="Genomic_DNA"/>
</dbReference>
<evidence type="ECO:0000313" key="3">
    <source>
        <dbReference type="Proteomes" id="UP000789759"/>
    </source>
</evidence>
<gene>
    <name evidence="2" type="ORF">CPELLU_LOCUS16306</name>
</gene>
<accession>A0A9N9JF94</accession>
<feature type="compositionally biased region" description="Low complexity" evidence="1">
    <location>
        <begin position="10"/>
        <end position="19"/>
    </location>
</feature>
<dbReference type="Proteomes" id="UP000789759">
    <property type="component" value="Unassembled WGS sequence"/>
</dbReference>
<dbReference type="OrthoDB" id="2381563at2759"/>
<proteinExistence type="predicted"/>
<protein>
    <submittedName>
        <fullName evidence="2">4752_t:CDS:1</fullName>
    </submittedName>
</protein>
<dbReference type="AlphaFoldDB" id="A0A9N9JF94"/>
<organism evidence="2 3">
    <name type="scientific">Cetraspora pellucida</name>
    <dbReference type="NCBI Taxonomy" id="1433469"/>
    <lineage>
        <taxon>Eukaryota</taxon>
        <taxon>Fungi</taxon>
        <taxon>Fungi incertae sedis</taxon>
        <taxon>Mucoromycota</taxon>
        <taxon>Glomeromycotina</taxon>
        <taxon>Glomeromycetes</taxon>
        <taxon>Diversisporales</taxon>
        <taxon>Gigasporaceae</taxon>
        <taxon>Cetraspora</taxon>
    </lineage>
</organism>
<comment type="caution">
    <text evidence="2">The sequence shown here is derived from an EMBL/GenBank/DDBJ whole genome shotgun (WGS) entry which is preliminary data.</text>
</comment>
<evidence type="ECO:0000256" key="1">
    <source>
        <dbReference type="SAM" id="MobiDB-lite"/>
    </source>
</evidence>
<sequence length="104" mass="11578">MADSETSNITPPFNTSHSTTPPPSSPVLQAVPAFSSSQIEFPYFPSSTFVSRQQKTDSEQEEVRQSAVNALHQYSILAMHVISSEESPAQTRLRMLRYAAFEIE</sequence>